<dbReference type="STRING" id="1737425.GCA_900049755_00453"/>
<proteinExistence type="inferred from homology"/>
<dbReference type="InterPro" id="IPR002376">
    <property type="entry name" value="Formyl_transf_N"/>
</dbReference>
<comment type="pathway">
    <text evidence="1 6">Purine metabolism; IMP biosynthesis via de novo pathway; N(2)-formyl-N(1)-(5-phospho-D-ribosyl)glycinamide from N(1)-(5-phospho-D-ribosyl)glycinamide (10-formyl THF route): step 1/1.</text>
</comment>
<dbReference type="HAMAP" id="MF_01930">
    <property type="entry name" value="PurN"/>
    <property type="match status" value="1"/>
</dbReference>
<comment type="catalytic activity">
    <reaction evidence="5 6">
        <text>N(1)-(5-phospho-beta-D-ribosyl)glycinamide + (6R)-10-formyltetrahydrofolate = N(2)-formyl-N(1)-(5-phospho-beta-D-ribosyl)glycinamide + (6S)-5,6,7,8-tetrahydrofolate + H(+)</text>
        <dbReference type="Rhea" id="RHEA:15053"/>
        <dbReference type="ChEBI" id="CHEBI:15378"/>
        <dbReference type="ChEBI" id="CHEBI:57453"/>
        <dbReference type="ChEBI" id="CHEBI:143788"/>
        <dbReference type="ChEBI" id="CHEBI:147286"/>
        <dbReference type="ChEBI" id="CHEBI:195366"/>
        <dbReference type="EC" id="2.1.2.2"/>
    </reaction>
</comment>
<dbReference type="Pfam" id="PF00551">
    <property type="entry name" value="Formyl_trans_N"/>
    <property type="match status" value="1"/>
</dbReference>
<feature type="active site" description="Proton donor" evidence="6">
    <location>
        <position position="144"/>
    </location>
</feature>
<evidence type="ECO:0000256" key="4">
    <source>
        <dbReference type="ARBA" id="ARBA00038440"/>
    </source>
</evidence>
<accession>A0A2Z3YN08</accession>
<evidence type="ECO:0000256" key="2">
    <source>
        <dbReference type="ARBA" id="ARBA00022679"/>
    </source>
</evidence>
<keyword evidence="2 6" id="KW-0808">Transferase</keyword>
<reference evidence="10" key="1">
    <citation type="submission" date="2017-11" db="EMBL/GenBank/DDBJ databases">
        <title>Otitis media/interna in a cat caused by the recently described species Corynebacterium provencense.</title>
        <authorList>
            <person name="Kittl S."/>
            <person name="Brodard I."/>
            <person name="Rychener L."/>
            <person name="Jores J."/>
            <person name="Roosje P."/>
            <person name="Gobeli Brawand S."/>
        </authorList>
    </citation>
    <scope>NUCLEOTIDE SEQUENCE [LARGE SCALE GENOMIC DNA]</scope>
    <source>
        <strain evidence="10">17KM38</strain>
    </source>
</reference>
<comment type="function">
    <text evidence="6">Catalyzes the transfer of a formyl group from 10-formyltetrahydrofolate to 5-phospho-ribosyl-glycinamide (GAR), producing 5-phospho-ribosyl-N-formylglycinamide (FGAR) and tetrahydrofolate.</text>
</comment>
<feature type="binding site" evidence="6">
    <location>
        <begin position="125"/>
        <end position="128"/>
    </location>
    <ligand>
        <name>(6R)-10-formyltetrahydrofolate</name>
        <dbReference type="ChEBI" id="CHEBI:195366"/>
    </ligand>
</feature>
<dbReference type="CDD" id="cd08645">
    <property type="entry name" value="FMT_core_GART"/>
    <property type="match status" value="1"/>
</dbReference>
<feature type="binding site" evidence="6">
    <location>
        <position position="142"/>
    </location>
    <ligand>
        <name>(6R)-10-formyltetrahydrofolate</name>
        <dbReference type="ChEBI" id="CHEBI:195366"/>
    </ligand>
</feature>
<protein>
    <recommendedName>
        <fullName evidence="6">Phosphoribosylglycinamide formyltransferase</fullName>
        <ecNumber evidence="6">2.1.2.2</ecNumber>
    </recommendedName>
    <alternativeName>
        <fullName evidence="6">5'-phosphoribosylglycinamide transformylase</fullName>
    </alternativeName>
    <alternativeName>
        <fullName evidence="6">GAR transformylase</fullName>
        <shortName evidence="6">GART</shortName>
    </alternativeName>
</protein>
<evidence type="ECO:0000256" key="1">
    <source>
        <dbReference type="ARBA" id="ARBA00005054"/>
    </source>
</evidence>
<dbReference type="GO" id="GO:0005829">
    <property type="term" value="C:cytosol"/>
    <property type="evidence" value="ECO:0007669"/>
    <property type="project" value="TreeGrafter"/>
</dbReference>
<dbReference type="KEGG" id="cpre:Csp1_08380"/>
<dbReference type="InterPro" id="IPR036477">
    <property type="entry name" value="Formyl_transf_N_sf"/>
</dbReference>
<sequence>MSESTPPETTEESQTHVPPASGRPLRLVVLTSGEGTLLQSMIDRLDDSVEIVAVGADRPCRALRRAEQAGLDTFLVAFDPSGQSGLRGRSSRAGTATVDRDAWNRRLAGETASRRPDIIVSAGFMRILGSEFIDRFRGRIINTHPALLPAFPGAHAVEEALAYGVTLTGSTVHLVDDGVDTGPIIAQQPVPVLRTDTRATLHERIKTVERQLIVDVLHRTARHGYTIDGRKVWIND</sequence>
<evidence type="ECO:0000256" key="3">
    <source>
        <dbReference type="ARBA" id="ARBA00022755"/>
    </source>
</evidence>
<feature type="region of interest" description="Disordered" evidence="7">
    <location>
        <begin position="1"/>
        <end position="24"/>
    </location>
</feature>
<dbReference type="PANTHER" id="PTHR43369:SF2">
    <property type="entry name" value="PHOSPHORIBOSYLGLYCINAMIDE FORMYLTRANSFERASE"/>
    <property type="match status" value="1"/>
</dbReference>
<evidence type="ECO:0000256" key="6">
    <source>
        <dbReference type="HAMAP-Rule" id="MF_01930"/>
    </source>
</evidence>
<name>A0A2Z3YN08_9CORY</name>
<dbReference type="PANTHER" id="PTHR43369">
    <property type="entry name" value="PHOSPHORIBOSYLGLYCINAMIDE FORMYLTRANSFERASE"/>
    <property type="match status" value="1"/>
</dbReference>
<dbReference type="GO" id="GO:0006189">
    <property type="term" value="P:'de novo' IMP biosynthetic process"/>
    <property type="evidence" value="ECO:0007669"/>
    <property type="project" value="UniProtKB-UniRule"/>
</dbReference>
<dbReference type="PROSITE" id="PS00373">
    <property type="entry name" value="GART"/>
    <property type="match status" value="1"/>
</dbReference>
<dbReference type="InterPro" id="IPR004607">
    <property type="entry name" value="GART"/>
</dbReference>
<evidence type="ECO:0000313" key="9">
    <source>
        <dbReference type="EMBL" id="AWT25646.1"/>
    </source>
</evidence>
<dbReference type="EC" id="2.1.2.2" evidence="6"/>
<dbReference type="InterPro" id="IPR001555">
    <property type="entry name" value="GART_AS"/>
</dbReference>
<evidence type="ECO:0000256" key="5">
    <source>
        <dbReference type="ARBA" id="ARBA00047664"/>
    </source>
</evidence>
<evidence type="ECO:0000313" key="10">
    <source>
        <dbReference type="Proteomes" id="UP000247696"/>
    </source>
</evidence>
<dbReference type="SUPFAM" id="SSF53328">
    <property type="entry name" value="Formyltransferase"/>
    <property type="match status" value="1"/>
</dbReference>
<feature type="domain" description="Formyl transferase N-terminal" evidence="8">
    <location>
        <begin position="26"/>
        <end position="217"/>
    </location>
</feature>
<keyword evidence="3 6" id="KW-0658">Purine biosynthesis</keyword>
<dbReference type="AlphaFoldDB" id="A0A2Z3YN08"/>
<evidence type="ECO:0000259" key="8">
    <source>
        <dbReference type="Pfam" id="PF00551"/>
    </source>
</evidence>
<comment type="similarity">
    <text evidence="4 6">Belongs to the GART family.</text>
</comment>
<dbReference type="GO" id="GO:0004644">
    <property type="term" value="F:phosphoribosylglycinamide formyltransferase activity"/>
    <property type="evidence" value="ECO:0007669"/>
    <property type="project" value="UniProtKB-UniRule"/>
</dbReference>
<organism evidence="9 10">
    <name type="scientific">Corynebacterium provencense</name>
    <dbReference type="NCBI Taxonomy" id="1737425"/>
    <lineage>
        <taxon>Bacteria</taxon>
        <taxon>Bacillati</taxon>
        <taxon>Actinomycetota</taxon>
        <taxon>Actinomycetes</taxon>
        <taxon>Mycobacteriales</taxon>
        <taxon>Corynebacteriaceae</taxon>
        <taxon>Corynebacterium</taxon>
    </lineage>
</organism>
<dbReference type="Gene3D" id="3.40.50.170">
    <property type="entry name" value="Formyl transferase, N-terminal domain"/>
    <property type="match status" value="1"/>
</dbReference>
<dbReference type="Proteomes" id="UP000247696">
    <property type="component" value="Chromosome"/>
</dbReference>
<dbReference type="NCBIfam" id="TIGR00639">
    <property type="entry name" value="PurN"/>
    <property type="match status" value="1"/>
</dbReference>
<comment type="caution">
    <text evidence="6">Lacks conserved residue(s) required for the propagation of feature annotation.</text>
</comment>
<dbReference type="UniPathway" id="UPA00074">
    <property type="reaction ID" value="UER00126"/>
</dbReference>
<dbReference type="EMBL" id="CP024988">
    <property type="protein sequence ID" value="AWT25646.1"/>
    <property type="molecule type" value="Genomic_DNA"/>
</dbReference>
<keyword evidence="10" id="KW-1185">Reference proteome</keyword>
<evidence type="ECO:0000256" key="7">
    <source>
        <dbReference type="SAM" id="MobiDB-lite"/>
    </source>
</evidence>
<feature type="binding site" evidence="6">
    <location>
        <position position="100"/>
    </location>
    <ligand>
        <name>(6R)-10-formyltetrahydrofolate</name>
        <dbReference type="ChEBI" id="CHEBI:195366"/>
    </ligand>
</feature>
<gene>
    <name evidence="6 9" type="primary">purN</name>
    <name evidence="9" type="ORF">Csp1_08380</name>
</gene>
<feature type="site" description="Raises pKa of active site His" evidence="6">
    <location>
        <position position="180"/>
    </location>
</feature>